<dbReference type="Pfam" id="PF01032">
    <property type="entry name" value="FecCD"/>
    <property type="match status" value="1"/>
</dbReference>
<dbReference type="PANTHER" id="PTHR30472:SF1">
    <property type="entry name" value="FE(3+) DICITRATE TRANSPORT SYSTEM PERMEASE PROTEIN FECC-RELATED"/>
    <property type="match status" value="1"/>
</dbReference>
<dbReference type="AlphaFoldDB" id="A0A087CHF5"/>
<evidence type="ECO:0000313" key="9">
    <source>
        <dbReference type="EMBL" id="KFI82705.1"/>
    </source>
</evidence>
<feature type="transmembrane region" description="Helical" evidence="8">
    <location>
        <begin position="103"/>
        <end position="122"/>
    </location>
</feature>
<keyword evidence="5 8" id="KW-0812">Transmembrane</keyword>
<dbReference type="OrthoDB" id="9782305at2"/>
<dbReference type="InterPro" id="IPR000522">
    <property type="entry name" value="ABC_transptr_permease_BtuC"/>
</dbReference>
<dbReference type="GO" id="GO:0033214">
    <property type="term" value="P:siderophore-iron import into cell"/>
    <property type="evidence" value="ECO:0007669"/>
    <property type="project" value="TreeGrafter"/>
</dbReference>
<protein>
    <submittedName>
        <fullName evidence="9">Coelichelin uptake porter, ABC transporter, permease CchC</fullName>
    </submittedName>
</protein>
<sequence>MHAHTSRSGTKNPRTRLGVICFVVSLVLLVVLALCSIAIGSRPVPLSEVIAVLGDPGASGVAAEAVRLRIPRMVLGVLAGMALASAGTLMQGMTRNPLADPSILGLNGGAAFAIVLSMATVGLSAPIQYVWVGMLGSCIAALGVWALGSLGAKGPSPLKMTLAGAVVAAMLSSLTSAVLLPRIDVISSFRFWQVGGLSGARFSLIVPLLPLFVIGEVMAVWCLPGLNALAMGDDLARGLGSRVRLVRMGAWGASVILSATTTALAGPIGFVGLVVPHAARLIVGSNYKRIFTLSLVFGPILLLASDLIGRVLTRPTDVEVGIVTALIGAPCFIVLARRRNLQQI</sequence>
<dbReference type="InterPro" id="IPR037294">
    <property type="entry name" value="ABC_BtuC-like"/>
</dbReference>
<accession>A0A087CHF5</accession>
<dbReference type="GeneID" id="98299709"/>
<reference evidence="9 10" key="1">
    <citation type="submission" date="2014-03" db="EMBL/GenBank/DDBJ databases">
        <title>Genomics of Bifidobacteria.</title>
        <authorList>
            <person name="Ventura M."/>
            <person name="Milani C."/>
            <person name="Lugli G.A."/>
        </authorList>
    </citation>
    <scope>NUCLEOTIDE SEQUENCE [LARGE SCALE GENOMIC DNA]</scope>
    <source>
        <strain evidence="9 10">LMG 21775</strain>
    </source>
</reference>
<dbReference type="RefSeq" id="WP_051921526.1">
    <property type="nucleotide sequence ID" value="NZ_JGZI01000008.1"/>
</dbReference>
<dbReference type="SUPFAM" id="SSF81345">
    <property type="entry name" value="ABC transporter involved in vitamin B12 uptake, BtuC"/>
    <property type="match status" value="1"/>
</dbReference>
<feature type="transmembrane region" description="Helical" evidence="8">
    <location>
        <begin position="160"/>
        <end position="181"/>
    </location>
</feature>
<evidence type="ECO:0000256" key="8">
    <source>
        <dbReference type="SAM" id="Phobius"/>
    </source>
</evidence>
<proteinExistence type="inferred from homology"/>
<keyword evidence="10" id="KW-1185">Reference proteome</keyword>
<dbReference type="GO" id="GO:0022857">
    <property type="term" value="F:transmembrane transporter activity"/>
    <property type="evidence" value="ECO:0007669"/>
    <property type="project" value="InterPro"/>
</dbReference>
<evidence type="ECO:0000256" key="5">
    <source>
        <dbReference type="ARBA" id="ARBA00022692"/>
    </source>
</evidence>
<dbReference type="eggNOG" id="COG0609">
    <property type="taxonomic scope" value="Bacteria"/>
</dbReference>
<dbReference type="PANTHER" id="PTHR30472">
    <property type="entry name" value="FERRIC ENTEROBACTIN TRANSPORT SYSTEM PERMEASE PROTEIN"/>
    <property type="match status" value="1"/>
</dbReference>
<keyword evidence="6 8" id="KW-1133">Transmembrane helix</keyword>
<dbReference type="FunFam" id="1.10.3470.10:FF:000001">
    <property type="entry name" value="Vitamin B12 ABC transporter permease BtuC"/>
    <property type="match status" value="1"/>
</dbReference>
<keyword evidence="7 8" id="KW-0472">Membrane</keyword>
<keyword evidence="3" id="KW-0813">Transport</keyword>
<dbReference type="CDD" id="cd06550">
    <property type="entry name" value="TM_ABC_iron-siderophores_like"/>
    <property type="match status" value="1"/>
</dbReference>
<evidence type="ECO:0000256" key="7">
    <source>
        <dbReference type="ARBA" id="ARBA00023136"/>
    </source>
</evidence>
<evidence type="ECO:0000256" key="6">
    <source>
        <dbReference type="ARBA" id="ARBA00022989"/>
    </source>
</evidence>
<gene>
    <name evidence="9" type="ORF">BPSY_0496</name>
</gene>
<feature type="transmembrane region" description="Helical" evidence="8">
    <location>
        <begin position="290"/>
        <end position="312"/>
    </location>
</feature>
<comment type="subcellular location">
    <subcellularLocation>
        <location evidence="1">Cell membrane</location>
        <topology evidence="1">Multi-pass membrane protein</topology>
    </subcellularLocation>
</comment>
<organism evidence="9 10">
    <name type="scientific">Bifidobacterium psychraerophilum</name>
    <dbReference type="NCBI Taxonomy" id="218140"/>
    <lineage>
        <taxon>Bacteria</taxon>
        <taxon>Bacillati</taxon>
        <taxon>Actinomycetota</taxon>
        <taxon>Actinomycetes</taxon>
        <taxon>Bifidobacteriales</taxon>
        <taxon>Bifidobacteriaceae</taxon>
        <taxon>Bifidobacterium</taxon>
    </lineage>
</organism>
<feature type="transmembrane region" description="Helical" evidence="8">
    <location>
        <begin position="73"/>
        <end position="91"/>
    </location>
</feature>
<evidence type="ECO:0000256" key="4">
    <source>
        <dbReference type="ARBA" id="ARBA00022475"/>
    </source>
</evidence>
<evidence type="ECO:0000313" key="10">
    <source>
        <dbReference type="Proteomes" id="UP000029050"/>
    </source>
</evidence>
<name>A0A087CHF5_9BIFI</name>
<dbReference type="GO" id="GO:0005886">
    <property type="term" value="C:plasma membrane"/>
    <property type="evidence" value="ECO:0007669"/>
    <property type="project" value="UniProtKB-SubCell"/>
</dbReference>
<evidence type="ECO:0000256" key="2">
    <source>
        <dbReference type="ARBA" id="ARBA00007935"/>
    </source>
</evidence>
<feature type="transmembrane region" description="Helical" evidence="8">
    <location>
        <begin position="17"/>
        <end position="40"/>
    </location>
</feature>
<feature type="transmembrane region" description="Helical" evidence="8">
    <location>
        <begin position="250"/>
        <end position="278"/>
    </location>
</feature>
<comment type="caution">
    <text evidence="9">The sequence shown here is derived from an EMBL/GenBank/DDBJ whole genome shotgun (WGS) entry which is preliminary data.</text>
</comment>
<dbReference type="STRING" id="218140.BPSY_0496"/>
<dbReference type="EMBL" id="JGZI01000008">
    <property type="protein sequence ID" value="KFI82705.1"/>
    <property type="molecule type" value="Genomic_DNA"/>
</dbReference>
<comment type="similarity">
    <text evidence="2">Belongs to the binding-protein-dependent transport system permease family. FecCD subfamily.</text>
</comment>
<feature type="transmembrane region" description="Helical" evidence="8">
    <location>
        <begin position="129"/>
        <end position="148"/>
    </location>
</feature>
<evidence type="ECO:0000256" key="1">
    <source>
        <dbReference type="ARBA" id="ARBA00004651"/>
    </source>
</evidence>
<feature type="transmembrane region" description="Helical" evidence="8">
    <location>
        <begin position="318"/>
        <end position="336"/>
    </location>
</feature>
<dbReference type="Proteomes" id="UP000029050">
    <property type="component" value="Unassembled WGS sequence"/>
</dbReference>
<feature type="transmembrane region" description="Helical" evidence="8">
    <location>
        <begin position="202"/>
        <end position="230"/>
    </location>
</feature>
<keyword evidence="4" id="KW-1003">Cell membrane</keyword>
<evidence type="ECO:0000256" key="3">
    <source>
        <dbReference type="ARBA" id="ARBA00022448"/>
    </source>
</evidence>
<dbReference type="Gene3D" id="1.10.3470.10">
    <property type="entry name" value="ABC transporter involved in vitamin B12 uptake, BtuC"/>
    <property type="match status" value="1"/>
</dbReference>